<comment type="miscellaneous">
    <text evidence="2">Reaction mechanism of ThiL seems to utilize a direct, inline transfer of the gamma-phosphate of ATP to TMP rather than a phosphorylated enzyme intermediate.</text>
</comment>
<feature type="binding site" evidence="2">
    <location>
        <position position="207"/>
    </location>
    <ligand>
        <name>Mg(2+)</name>
        <dbReference type="ChEBI" id="CHEBI:18420"/>
        <label>3</label>
    </ligand>
</feature>
<dbReference type="GO" id="GO:0005524">
    <property type="term" value="F:ATP binding"/>
    <property type="evidence" value="ECO:0007669"/>
    <property type="project" value="UniProtKB-UniRule"/>
</dbReference>
<comment type="caution">
    <text evidence="2">Lacks conserved residue(s) required for the propagation of feature annotation.</text>
</comment>
<dbReference type="Pfam" id="PF02769">
    <property type="entry name" value="AIRS_C"/>
    <property type="match status" value="1"/>
</dbReference>
<dbReference type="PIRSF" id="PIRSF005303">
    <property type="entry name" value="Thiam_monoph_kin"/>
    <property type="match status" value="1"/>
</dbReference>
<dbReference type="GO" id="GO:0009228">
    <property type="term" value="P:thiamine biosynthetic process"/>
    <property type="evidence" value="ECO:0007669"/>
    <property type="project" value="UniProtKB-KW"/>
</dbReference>
<keyword evidence="2" id="KW-0067">ATP-binding</keyword>
<dbReference type="CDD" id="cd02194">
    <property type="entry name" value="ThiL"/>
    <property type="match status" value="1"/>
</dbReference>
<feature type="binding site" evidence="2">
    <location>
        <position position="209"/>
    </location>
    <ligand>
        <name>ATP</name>
        <dbReference type="ChEBI" id="CHEBI:30616"/>
    </ligand>
</feature>
<dbReference type="SUPFAM" id="SSF55326">
    <property type="entry name" value="PurM N-terminal domain-like"/>
    <property type="match status" value="1"/>
</dbReference>
<dbReference type="GO" id="GO:0009229">
    <property type="term" value="P:thiamine diphosphate biosynthetic process"/>
    <property type="evidence" value="ECO:0007669"/>
    <property type="project" value="UniProtKB-UniRule"/>
</dbReference>
<evidence type="ECO:0000256" key="2">
    <source>
        <dbReference type="HAMAP-Rule" id="MF_02128"/>
    </source>
</evidence>
<dbReference type="UniPathway" id="UPA00060">
    <property type="reaction ID" value="UER00142"/>
</dbReference>
<comment type="pathway">
    <text evidence="2">Cofactor biosynthesis; thiamine diphosphate biosynthesis; thiamine diphosphate from thiamine phosphate: step 1/1.</text>
</comment>
<dbReference type="EC" id="2.7.4.16" evidence="2"/>
<feature type="binding site" evidence="2">
    <location>
        <position position="73"/>
    </location>
    <ligand>
        <name>Mg(2+)</name>
        <dbReference type="ChEBI" id="CHEBI:18420"/>
        <label>4</label>
    </ligand>
</feature>
<feature type="domain" description="PurM-like C-terminal" evidence="4">
    <location>
        <begin position="148"/>
        <end position="303"/>
    </location>
</feature>
<feature type="binding site" evidence="2">
    <location>
        <position position="28"/>
    </location>
    <ligand>
        <name>Mg(2+)</name>
        <dbReference type="ChEBI" id="CHEBI:18420"/>
        <label>3</label>
    </ligand>
</feature>
<feature type="binding site" evidence="2">
    <location>
        <position position="43"/>
    </location>
    <ligand>
        <name>Mg(2+)</name>
        <dbReference type="ChEBI" id="CHEBI:18420"/>
        <label>4</label>
    </ligand>
</feature>
<feature type="binding site" evidence="2">
    <location>
        <begin position="119"/>
        <end position="120"/>
    </location>
    <ligand>
        <name>ATP</name>
        <dbReference type="ChEBI" id="CHEBI:30616"/>
    </ligand>
</feature>
<dbReference type="PANTHER" id="PTHR30270">
    <property type="entry name" value="THIAMINE-MONOPHOSPHATE KINASE"/>
    <property type="match status" value="1"/>
</dbReference>
<keyword evidence="1 2" id="KW-0784">Thiamine biosynthesis</keyword>
<keyword evidence="2" id="KW-0547">Nucleotide-binding</keyword>
<dbReference type="RefSeq" id="WP_123212198.1">
    <property type="nucleotide sequence ID" value="NZ_RJVO01000005.1"/>
</dbReference>
<keyword evidence="2 5" id="KW-0418">Kinase</keyword>
<name>A0A3N0V8R3_9GAMM</name>
<evidence type="ECO:0000313" key="6">
    <source>
        <dbReference type="Proteomes" id="UP000282106"/>
    </source>
</evidence>
<dbReference type="Proteomes" id="UP000282106">
    <property type="component" value="Unassembled WGS sequence"/>
</dbReference>
<evidence type="ECO:0000259" key="3">
    <source>
        <dbReference type="Pfam" id="PF00586"/>
    </source>
</evidence>
<dbReference type="Pfam" id="PF00586">
    <property type="entry name" value="AIRS"/>
    <property type="match status" value="1"/>
</dbReference>
<dbReference type="InterPro" id="IPR016188">
    <property type="entry name" value="PurM-like_N"/>
</dbReference>
<feature type="binding site" evidence="2">
    <location>
        <position position="261"/>
    </location>
    <ligand>
        <name>substrate</name>
    </ligand>
</feature>
<dbReference type="InterPro" id="IPR010918">
    <property type="entry name" value="PurM-like_C_dom"/>
</dbReference>
<keyword evidence="2" id="KW-0479">Metal-binding</keyword>
<evidence type="ECO:0000259" key="4">
    <source>
        <dbReference type="Pfam" id="PF02769"/>
    </source>
</evidence>
<dbReference type="GO" id="GO:0000287">
    <property type="term" value="F:magnesium ion binding"/>
    <property type="evidence" value="ECO:0007669"/>
    <property type="project" value="UniProtKB-UniRule"/>
</dbReference>
<comment type="catalytic activity">
    <reaction evidence="2">
        <text>thiamine phosphate + ATP = thiamine diphosphate + ADP</text>
        <dbReference type="Rhea" id="RHEA:15913"/>
        <dbReference type="ChEBI" id="CHEBI:30616"/>
        <dbReference type="ChEBI" id="CHEBI:37575"/>
        <dbReference type="ChEBI" id="CHEBI:58937"/>
        <dbReference type="ChEBI" id="CHEBI:456216"/>
        <dbReference type="EC" id="2.7.4.16"/>
    </reaction>
</comment>
<feature type="binding site" evidence="2">
    <location>
        <position position="210"/>
    </location>
    <ligand>
        <name>Mg(2+)</name>
        <dbReference type="ChEBI" id="CHEBI:18420"/>
        <label>5</label>
    </ligand>
</feature>
<comment type="similarity">
    <text evidence="2">Belongs to the thiamine-monophosphate kinase family.</text>
</comment>
<dbReference type="PANTHER" id="PTHR30270:SF0">
    <property type="entry name" value="THIAMINE-MONOPHOSPHATE KINASE"/>
    <property type="match status" value="1"/>
</dbReference>
<gene>
    <name evidence="2 5" type="primary">thiL</name>
    <name evidence="5" type="ORF">ED208_12270</name>
</gene>
<keyword evidence="2" id="KW-0460">Magnesium</keyword>
<feature type="binding site" evidence="2">
    <location>
        <position position="317"/>
    </location>
    <ligand>
        <name>substrate</name>
    </ligand>
</feature>
<evidence type="ECO:0000256" key="1">
    <source>
        <dbReference type="ARBA" id="ARBA00022977"/>
    </source>
</evidence>
<dbReference type="InterPro" id="IPR036676">
    <property type="entry name" value="PurM-like_C_sf"/>
</dbReference>
<accession>A0A3N0V8R3</accession>
<dbReference type="HAMAP" id="MF_02128">
    <property type="entry name" value="TMP_kinase"/>
    <property type="match status" value="1"/>
</dbReference>
<dbReference type="NCBIfam" id="TIGR01379">
    <property type="entry name" value="thiL"/>
    <property type="match status" value="1"/>
</dbReference>
<dbReference type="InterPro" id="IPR036921">
    <property type="entry name" value="PurM-like_N_sf"/>
</dbReference>
<comment type="function">
    <text evidence="2">Catalyzes the ATP-dependent phosphorylation of thiamine-monophosphate (TMP) to form thiamine-pyrophosphate (TPP), the active form of vitamin B1.</text>
</comment>
<dbReference type="GO" id="GO:0009030">
    <property type="term" value="F:thiamine-phosphate kinase activity"/>
    <property type="evidence" value="ECO:0007669"/>
    <property type="project" value="UniProtKB-UniRule"/>
</dbReference>
<feature type="binding site" evidence="2">
    <location>
        <position position="120"/>
    </location>
    <ligand>
        <name>Mg(2+)</name>
        <dbReference type="ChEBI" id="CHEBI:18420"/>
        <label>1</label>
    </ligand>
</feature>
<comment type="caution">
    <text evidence="5">The sequence shown here is derived from an EMBL/GenBank/DDBJ whole genome shotgun (WGS) entry which is preliminary data.</text>
</comment>
<dbReference type="EMBL" id="RJVO01000005">
    <property type="protein sequence ID" value="ROH89176.1"/>
    <property type="molecule type" value="Genomic_DNA"/>
</dbReference>
<feature type="binding site" evidence="2">
    <location>
        <position position="44"/>
    </location>
    <ligand>
        <name>Mg(2+)</name>
        <dbReference type="ChEBI" id="CHEBI:18420"/>
        <label>1</label>
    </ligand>
</feature>
<proteinExistence type="inferred from homology"/>
<dbReference type="InParanoid" id="A0A3N0V8R3"/>
<feature type="binding site" evidence="2">
    <location>
        <position position="45"/>
    </location>
    <ligand>
        <name>Mg(2+)</name>
        <dbReference type="ChEBI" id="CHEBI:18420"/>
        <label>2</label>
    </ligand>
</feature>
<feature type="domain" description="PurM-like N-terminal" evidence="3">
    <location>
        <begin position="26"/>
        <end position="136"/>
    </location>
</feature>
<keyword evidence="6" id="KW-1185">Reference proteome</keyword>
<feature type="binding site" evidence="2">
    <location>
        <position position="73"/>
    </location>
    <ligand>
        <name>Mg(2+)</name>
        <dbReference type="ChEBI" id="CHEBI:18420"/>
        <label>3</label>
    </ligand>
</feature>
<keyword evidence="2 5" id="KW-0808">Transferase</keyword>
<feature type="binding site" evidence="2">
    <location>
        <position position="144"/>
    </location>
    <ligand>
        <name>ATP</name>
        <dbReference type="ChEBI" id="CHEBI:30616"/>
    </ligand>
</feature>
<organism evidence="5 6">
    <name type="scientific">Stagnimonas aquatica</name>
    <dbReference type="NCBI Taxonomy" id="2689987"/>
    <lineage>
        <taxon>Bacteria</taxon>
        <taxon>Pseudomonadati</taxon>
        <taxon>Pseudomonadota</taxon>
        <taxon>Gammaproteobacteria</taxon>
        <taxon>Nevskiales</taxon>
        <taxon>Nevskiaceae</taxon>
        <taxon>Stagnimonas</taxon>
    </lineage>
</organism>
<sequence length="320" mass="33392">MDEFGLIQRHFQDLTSARAGVVLGIGDDAALLQVPAGYELVVSTDTLVAGRHFPHQTAPEAVGWKALAVNLSDLAAMAAEPRWFTLALSLPEADEAWLSGFAGGLRALAEPHRVALVGGDTTRGSLAITITVLGLVPAGQAIRRSGARVGDLVCVTGTLGDAALALRRLDAAAQGDADLMLRERLDRPTPRLAAGLALRGLASAALDLSDGLAGDLRHLCAASGLGAELDPEALPQSPAFAELSRELSGDQRFELQAQGGDDYELCVCLPPARLAEAQARLAALNLPLTVVGLMQAEAGLRLRYADGQSSPITATGYRHF</sequence>
<feature type="binding site" evidence="2">
    <location>
        <position position="45"/>
    </location>
    <ligand>
        <name>Mg(2+)</name>
        <dbReference type="ChEBI" id="CHEBI:18420"/>
        <label>1</label>
    </ligand>
</feature>
<dbReference type="Gene3D" id="3.90.650.10">
    <property type="entry name" value="PurM-like C-terminal domain"/>
    <property type="match status" value="1"/>
</dbReference>
<dbReference type="AlphaFoldDB" id="A0A3N0V8R3"/>
<evidence type="ECO:0000313" key="5">
    <source>
        <dbReference type="EMBL" id="ROH89176.1"/>
    </source>
</evidence>
<feature type="binding site" evidence="2">
    <location>
        <position position="28"/>
    </location>
    <ligand>
        <name>Mg(2+)</name>
        <dbReference type="ChEBI" id="CHEBI:18420"/>
        <label>4</label>
    </ligand>
</feature>
<feature type="binding site" evidence="2">
    <location>
        <position position="73"/>
    </location>
    <ligand>
        <name>Mg(2+)</name>
        <dbReference type="ChEBI" id="CHEBI:18420"/>
        <label>2</label>
    </ligand>
</feature>
<dbReference type="FunCoup" id="A0A3N0V8R3">
    <property type="interactions" value="392"/>
</dbReference>
<dbReference type="InterPro" id="IPR006283">
    <property type="entry name" value="ThiL-like"/>
</dbReference>
<dbReference type="Gene3D" id="3.30.1330.10">
    <property type="entry name" value="PurM-like, N-terminal domain"/>
    <property type="match status" value="1"/>
</dbReference>
<dbReference type="SUPFAM" id="SSF56042">
    <property type="entry name" value="PurM C-terminal domain-like"/>
    <property type="match status" value="1"/>
</dbReference>
<reference evidence="5 6" key="1">
    <citation type="submission" date="2018-10" db="EMBL/GenBank/DDBJ databases">
        <authorList>
            <person name="Chen W.-M."/>
        </authorList>
    </citation>
    <scope>NUCLEOTIDE SEQUENCE [LARGE SCALE GENOMIC DNA]</scope>
    <source>
        <strain evidence="5 6">THS-13</strain>
    </source>
</reference>
<feature type="binding site" evidence="2">
    <location>
        <position position="52"/>
    </location>
    <ligand>
        <name>substrate</name>
    </ligand>
</feature>
<protein>
    <recommendedName>
        <fullName evidence="2">Thiamine-monophosphate kinase</fullName>
        <shortName evidence="2">TMP kinase</shortName>
        <shortName evidence="2">Thiamine-phosphate kinase</shortName>
        <ecNumber evidence="2">2.7.4.16</ecNumber>
    </recommendedName>
</protein>